<evidence type="ECO:0000313" key="2">
    <source>
        <dbReference type="Proteomes" id="UP000015105"/>
    </source>
</evidence>
<dbReference type="AlphaFoldDB" id="A0A453EVG9"/>
<reference evidence="1" key="5">
    <citation type="journal article" date="2021" name="G3 (Bethesda)">
        <title>Aegilops tauschii genome assembly Aet v5.0 features greater sequence contiguity and improved annotation.</title>
        <authorList>
            <person name="Wang L."/>
            <person name="Zhu T."/>
            <person name="Rodriguez J.C."/>
            <person name="Deal K.R."/>
            <person name="Dubcovsky J."/>
            <person name="McGuire P.E."/>
            <person name="Lux T."/>
            <person name="Spannagl M."/>
            <person name="Mayer K.F.X."/>
            <person name="Baldrich P."/>
            <person name="Meyers B.C."/>
            <person name="Huo N."/>
            <person name="Gu Y.Q."/>
            <person name="Zhou H."/>
            <person name="Devos K.M."/>
            <person name="Bennetzen J.L."/>
            <person name="Unver T."/>
            <person name="Budak H."/>
            <person name="Gulick P.J."/>
            <person name="Galiba G."/>
            <person name="Kalapos B."/>
            <person name="Nelson D.R."/>
            <person name="Li P."/>
            <person name="You F.M."/>
            <person name="Luo M.C."/>
            <person name="Dvorak J."/>
        </authorList>
    </citation>
    <scope>NUCLEOTIDE SEQUENCE [LARGE SCALE GENOMIC DNA]</scope>
    <source>
        <strain evidence="1">cv. AL8/78</strain>
    </source>
</reference>
<reference evidence="1" key="4">
    <citation type="submission" date="2019-03" db="UniProtKB">
        <authorList>
            <consortium name="EnsemblPlants"/>
        </authorList>
    </citation>
    <scope>IDENTIFICATION</scope>
</reference>
<evidence type="ECO:0000313" key="1">
    <source>
        <dbReference type="EnsemblPlants" id="AET3Gv20480600.4"/>
    </source>
</evidence>
<dbReference type="STRING" id="200361.A0A453EVG9"/>
<evidence type="ECO:0008006" key="3">
    <source>
        <dbReference type="Google" id="ProtNLM"/>
    </source>
</evidence>
<name>A0A453EVG9_AEGTS</name>
<dbReference type="Proteomes" id="UP000015105">
    <property type="component" value="Chromosome 3D"/>
</dbReference>
<organism evidence="1 2">
    <name type="scientific">Aegilops tauschii subsp. strangulata</name>
    <name type="common">Goatgrass</name>
    <dbReference type="NCBI Taxonomy" id="200361"/>
    <lineage>
        <taxon>Eukaryota</taxon>
        <taxon>Viridiplantae</taxon>
        <taxon>Streptophyta</taxon>
        <taxon>Embryophyta</taxon>
        <taxon>Tracheophyta</taxon>
        <taxon>Spermatophyta</taxon>
        <taxon>Magnoliopsida</taxon>
        <taxon>Liliopsida</taxon>
        <taxon>Poales</taxon>
        <taxon>Poaceae</taxon>
        <taxon>BOP clade</taxon>
        <taxon>Pooideae</taxon>
        <taxon>Triticodae</taxon>
        <taxon>Triticeae</taxon>
        <taxon>Triticinae</taxon>
        <taxon>Aegilops</taxon>
    </lineage>
</organism>
<reference evidence="2" key="1">
    <citation type="journal article" date="2014" name="Science">
        <title>Ancient hybridizations among the ancestral genomes of bread wheat.</title>
        <authorList>
            <consortium name="International Wheat Genome Sequencing Consortium,"/>
            <person name="Marcussen T."/>
            <person name="Sandve S.R."/>
            <person name="Heier L."/>
            <person name="Spannagl M."/>
            <person name="Pfeifer M."/>
            <person name="Jakobsen K.S."/>
            <person name="Wulff B.B."/>
            <person name="Steuernagel B."/>
            <person name="Mayer K.F."/>
            <person name="Olsen O.A."/>
        </authorList>
    </citation>
    <scope>NUCLEOTIDE SEQUENCE [LARGE SCALE GENOMIC DNA]</scope>
    <source>
        <strain evidence="2">cv. AL8/78</strain>
    </source>
</reference>
<dbReference type="Gramene" id="AET3Gv20480600.4">
    <property type="protein sequence ID" value="AET3Gv20480600.4"/>
    <property type="gene ID" value="AET3Gv20480600"/>
</dbReference>
<reference evidence="2" key="2">
    <citation type="journal article" date="2017" name="Nat. Plants">
        <title>The Aegilops tauschii genome reveals multiple impacts of transposons.</title>
        <authorList>
            <person name="Zhao G."/>
            <person name="Zou C."/>
            <person name="Li K."/>
            <person name="Wang K."/>
            <person name="Li T."/>
            <person name="Gao L."/>
            <person name="Zhang X."/>
            <person name="Wang H."/>
            <person name="Yang Z."/>
            <person name="Liu X."/>
            <person name="Jiang W."/>
            <person name="Mao L."/>
            <person name="Kong X."/>
            <person name="Jiao Y."/>
            <person name="Jia J."/>
        </authorList>
    </citation>
    <scope>NUCLEOTIDE SEQUENCE [LARGE SCALE GENOMIC DNA]</scope>
    <source>
        <strain evidence="2">cv. AL8/78</strain>
    </source>
</reference>
<sequence>MDHLLLRCPFSRQVWHDIIAWLSMPCTPPSYEPSLLDWWHTARQGTPQSMRKGLASMALLTPRMIWKNRNSCVFEGALPSAQDLVVKIKEEASLWAKARAA</sequence>
<proteinExistence type="predicted"/>
<dbReference type="EnsemblPlants" id="AET3Gv20480600.4">
    <property type="protein sequence ID" value="AET3Gv20480600.4"/>
    <property type="gene ID" value="AET3Gv20480600"/>
</dbReference>
<accession>A0A453EVG9</accession>
<protein>
    <recommendedName>
        <fullName evidence="3">Reverse transcriptase zinc-binding domain-containing protein</fullName>
    </recommendedName>
</protein>
<reference evidence="1" key="3">
    <citation type="journal article" date="2017" name="Nature">
        <title>Genome sequence of the progenitor of the wheat D genome Aegilops tauschii.</title>
        <authorList>
            <person name="Luo M.C."/>
            <person name="Gu Y.Q."/>
            <person name="Puiu D."/>
            <person name="Wang H."/>
            <person name="Twardziok S.O."/>
            <person name="Deal K.R."/>
            <person name="Huo N."/>
            <person name="Zhu T."/>
            <person name="Wang L."/>
            <person name="Wang Y."/>
            <person name="McGuire P.E."/>
            <person name="Liu S."/>
            <person name="Long H."/>
            <person name="Ramasamy R.K."/>
            <person name="Rodriguez J.C."/>
            <person name="Van S.L."/>
            <person name="Yuan L."/>
            <person name="Wang Z."/>
            <person name="Xia Z."/>
            <person name="Xiao L."/>
            <person name="Anderson O.D."/>
            <person name="Ouyang S."/>
            <person name="Liang Y."/>
            <person name="Zimin A.V."/>
            <person name="Pertea G."/>
            <person name="Qi P."/>
            <person name="Bennetzen J.L."/>
            <person name="Dai X."/>
            <person name="Dawson M.W."/>
            <person name="Muller H.G."/>
            <person name="Kugler K."/>
            <person name="Rivarola-Duarte L."/>
            <person name="Spannagl M."/>
            <person name="Mayer K.F.X."/>
            <person name="Lu F.H."/>
            <person name="Bevan M.W."/>
            <person name="Leroy P."/>
            <person name="Li P."/>
            <person name="You F.M."/>
            <person name="Sun Q."/>
            <person name="Liu Z."/>
            <person name="Lyons E."/>
            <person name="Wicker T."/>
            <person name="Salzberg S.L."/>
            <person name="Devos K.M."/>
            <person name="Dvorak J."/>
        </authorList>
    </citation>
    <scope>NUCLEOTIDE SEQUENCE [LARGE SCALE GENOMIC DNA]</scope>
    <source>
        <strain evidence="1">cv. AL8/78</strain>
    </source>
</reference>
<keyword evidence="2" id="KW-1185">Reference proteome</keyword>